<dbReference type="Proteomes" id="UP000030661">
    <property type="component" value="Unassembled WGS sequence"/>
</dbReference>
<dbReference type="InterPro" id="IPR012340">
    <property type="entry name" value="NA-bd_OB-fold"/>
</dbReference>
<dbReference type="GO" id="GO:0003730">
    <property type="term" value="F:mRNA 3'-UTR binding"/>
    <property type="evidence" value="ECO:0007669"/>
    <property type="project" value="TreeGrafter"/>
</dbReference>
<dbReference type="GO" id="GO:0043488">
    <property type="term" value="P:regulation of mRNA stability"/>
    <property type="evidence" value="ECO:0007669"/>
    <property type="project" value="TreeGrafter"/>
</dbReference>
<keyword evidence="3" id="KW-0238">DNA-binding</keyword>
<dbReference type="GO" id="GO:0005737">
    <property type="term" value="C:cytoplasm"/>
    <property type="evidence" value="ECO:0007669"/>
    <property type="project" value="TreeGrafter"/>
</dbReference>
<evidence type="ECO:0000259" key="2">
    <source>
        <dbReference type="PROSITE" id="PS51857"/>
    </source>
</evidence>
<gene>
    <name evidence="3" type="ORF">U27_03424</name>
</gene>
<dbReference type="STRING" id="1499967.U27_03424"/>
<dbReference type="PANTHER" id="PTHR12962">
    <property type="entry name" value="CALCIUM-REGULATED HEAT STABLE PROTEIN CRHSP-24-RELATED"/>
    <property type="match status" value="1"/>
</dbReference>
<dbReference type="AlphaFoldDB" id="A0A081BVV7"/>
<feature type="domain" description="CSD" evidence="2">
    <location>
        <begin position="4"/>
        <end position="72"/>
    </location>
</feature>
<dbReference type="PANTHER" id="PTHR12962:SF1">
    <property type="entry name" value="COLD SHOCK DOMAIN-CONTAINING PROTEIN CG9705"/>
    <property type="match status" value="1"/>
</dbReference>
<dbReference type="CDD" id="cd04458">
    <property type="entry name" value="CSP_CDS"/>
    <property type="match status" value="1"/>
</dbReference>
<proteinExistence type="predicted"/>
<protein>
    <submittedName>
        <fullName evidence="3">Cold-shock protein, DNA-binding</fullName>
    </submittedName>
</protein>
<dbReference type="SUPFAM" id="SSF50249">
    <property type="entry name" value="Nucleic acid-binding proteins"/>
    <property type="match status" value="1"/>
</dbReference>
<reference evidence="3" key="1">
    <citation type="journal article" date="2015" name="PeerJ">
        <title>First genomic representation of candidate bacterial phylum KSB3 points to enhanced environmental sensing as a trigger of wastewater bulking.</title>
        <authorList>
            <person name="Sekiguchi Y."/>
            <person name="Ohashi A."/>
            <person name="Parks D.H."/>
            <person name="Yamauchi T."/>
            <person name="Tyson G.W."/>
            <person name="Hugenholtz P."/>
        </authorList>
    </citation>
    <scope>NUCLEOTIDE SEQUENCE [LARGE SCALE GENOMIC DNA]</scope>
</reference>
<evidence type="ECO:0000256" key="1">
    <source>
        <dbReference type="ARBA" id="ARBA00022553"/>
    </source>
</evidence>
<dbReference type="GO" id="GO:0003677">
    <property type="term" value="F:DNA binding"/>
    <property type="evidence" value="ECO:0007669"/>
    <property type="project" value="UniProtKB-KW"/>
</dbReference>
<dbReference type="EMBL" id="DF820464">
    <property type="protein sequence ID" value="GAK56462.1"/>
    <property type="molecule type" value="Genomic_DNA"/>
</dbReference>
<evidence type="ECO:0000313" key="3">
    <source>
        <dbReference type="EMBL" id="GAK56462.1"/>
    </source>
</evidence>
<dbReference type="InterPro" id="IPR002059">
    <property type="entry name" value="CSP_DNA-bd"/>
</dbReference>
<dbReference type="Gene3D" id="2.40.50.140">
    <property type="entry name" value="Nucleic acid-binding proteins"/>
    <property type="match status" value="1"/>
</dbReference>
<dbReference type="InterPro" id="IPR052069">
    <property type="entry name" value="Ca-reg_mRNA-binding_domain"/>
</dbReference>
<dbReference type="SMART" id="SM00357">
    <property type="entry name" value="CSP"/>
    <property type="match status" value="1"/>
</dbReference>
<dbReference type="PROSITE" id="PS51857">
    <property type="entry name" value="CSD_2"/>
    <property type="match status" value="1"/>
</dbReference>
<organism evidence="3">
    <name type="scientific">Vecturithrix granuli</name>
    <dbReference type="NCBI Taxonomy" id="1499967"/>
    <lineage>
        <taxon>Bacteria</taxon>
        <taxon>Candidatus Moduliflexota</taxon>
        <taxon>Candidatus Vecturitrichia</taxon>
        <taxon>Candidatus Vecturitrichales</taxon>
        <taxon>Candidatus Vecturitrichaceae</taxon>
        <taxon>Candidatus Vecturithrix</taxon>
    </lineage>
</organism>
<sequence length="73" mass="8217">MLAYQKGTLISWNDDRGFGFIEPENKAQKVFIHISALKKGGRRPQEGDVIHYQLDMDRGDGDGIPCEDQLCGH</sequence>
<evidence type="ECO:0000313" key="4">
    <source>
        <dbReference type="Proteomes" id="UP000030661"/>
    </source>
</evidence>
<keyword evidence="1" id="KW-0597">Phosphoprotein</keyword>
<dbReference type="eggNOG" id="COG1278">
    <property type="taxonomic scope" value="Bacteria"/>
</dbReference>
<dbReference type="Pfam" id="PF00313">
    <property type="entry name" value="CSD"/>
    <property type="match status" value="1"/>
</dbReference>
<dbReference type="InterPro" id="IPR011129">
    <property type="entry name" value="CSD"/>
</dbReference>
<name>A0A081BVV7_VECG1</name>
<accession>A0A081BVV7</accession>
<keyword evidence="4" id="KW-1185">Reference proteome</keyword>
<dbReference type="HOGENOM" id="CLU_117621_4_1_0"/>